<keyword evidence="1" id="KW-0812">Transmembrane</keyword>
<accession>A0ABS5VXZ1</accession>
<evidence type="ECO:0000256" key="1">
    <source>
        <dbReference type="SAM" id="Phobius"/>
    </source>
</evidence>
<dbReference type="EMBL" id="JAHESD010000068">
    <property type="protein sequence ID" value="MBT1705794.1"/>
    <property type="molecule type" value="Genomic_DNA"/>
</dbReference>
<name>A0ABS5VXZ1_9BACT</name>
<keyword evidence="1" id="KW-0472">Membrane</keyword>
<reference evidence="2 3" key="1">
    <citation type="submission" date="2021-05" db="EMBL/GenBank/DDBJ databases">
        <title>A Polyphasic approach of four new species of the genus Ohtaekwangia: Ohtaekwangia histidinii sp. nov., Ohtaekwangia cretensis sp. nov., Ohtaekwangia indiensis sp. nov., Ohtaekwangia reichenbachii sp. nov. from diverse environment.</title>
        <authorList>
            <person name="Octaviana S."/>
        </authorList>
    </citation>
    <scope>NUCLEOTIDE SEQUENCE [LARGE SCALE GENOMIC DNA]</scope>
    <source>
        <strain evidence="2 3">PWU20</strain>
    </source>
</reference>
<organism evidence="2 3">
    <name type="scientific">Chryseosolibacter indicus</name>
    <dbReference type="NCBI Taxonomy" id="2782351"/>
    <lineage>
        <taxon>Bacteria</taxon>
        <taxon>Pseudomonadati</taxon>
        <taxon>Bacteroidota</taxon>
        <taxon>Cytophagia</taxon>
        <taxon>Cytophagales</taxon>
        <taxon>Chryseotaleaceae</taxon>
        <taxon>Chryseosolibacter</taxon>
    </lineage>
</organism>
<dbReference type="Proteomes" id="UP000772618">
    <property type="component" value="Unassembled WGS sequence"/>
</dbReference>
<evidence type="ECO:0000313" key="3">
    <source>
        <dbReference type="Proteomes" id="UP000772618"/>
    </source>
</evidence>
<evidence type="ECO:0000313" key="2">
    <source>
        <dbReference type="EMBL" id="MBT1705794.1"/>
    </source>
</evidence>
<protein>
    <submittedName>
        <fullName evidence="2">Uncharacterized protein</fullName>
    </submittedName>
</protein>
<sequence length="114" mass="12946">MKLTTSKGLPSIAELKDILRQEFSSDYSYRLFGLGKEKTLIVGKSPLVGAQISIHENEVTIQPTPPTLPAAFFVSFVSMTEFVVLLLLFVGIKLKSPWKEFERDISKFLYKKYN</sequence>
<keyword evidence="3" id="KW-1185">Reference proteome</keyword>
<proteinExistence type="predicted"/>
<comment type="caution">
    <text evidence="2">The sequence shown here is derived from an EMBL/GenBank/DDBJ whole genome shotgun (WGS) entry which is preliminary data.</text>
</comment>
<gene>
    <name evidence="2" type="ORF">KK060_21060</name>
</gene>
<feature type="transmembrane region" description="Helical" evidence="1">
    <location>
        <begin position="70"/>
        <end position="92"/>
    </location>
</feature>
<keyword evidence="1" id="KW-1133">Transmembrane helix</keyword>
<dbReference type="RefSeq" id="WP_254155943.1">
    <property type="nucleotide sequence ID" value="NZ_JAHESD010000068.1"/>
</dbReference>